<dbReference type="GO" id="GO:0034388">
    <property type="term" value="C:Pwp2p-containing subcomplex of 90S preribosome"/>
    <property type="evidence" value="ECO:0007669"/>
    <property type="project" value="TreeGrafter"/>
</dbReference>
<dbReference type="InterPro" id="IPR019775">
    <property type="entry name" value="WD40_repeat_CS"/>
</dbReference>
<gene>
    <name evidence="9" type="ORF">AKO1_008979</name>
</gene>
<dbReference type="InterPro" id="IPR011047">
    <property type="entry name" value="Quinoprotein_ADH-like_sf"/>
</dbReference>
<dbReference type="PROSITE" id="PS50082">
    <property type="entry name" value="WD_REPEATS_2"/>
    <property type="match status" value="2"/>
</dbReference>
<dbReference type="GO" id="GO:0000462">
    <property type="term" value="P:maturation of SSU-rRNA from tricistronic rRNA transcript (SSU-rRNA, 5.8S rRNA, LSU-rRNA)"/>
    <property type="evidence" value="ECO:0007669"/>
    <property type="project" value="TreeGrafter"/>
</dbReference>
<evidence type="ECO:0000256" key="2">
    <source>
        <dbReference type="ARBA" id="ARBA00010226"/>
    </source>
</evidence>
<evidence type="ECO:0000259" key="8">
    <source>
        <dbReference type="Pfam" id="PF04003"/>
    </source>
</evidence>
<proteinExistence type="inferred from homology"/>
<feature type="repeat" description="WD" evidence="6">
    <location>
        <begin position="443"/>
        <end position="480"/>
    </location>
</feature>
<name>A0AAW2ZE86_9EUKA</name>
<accession>A0AAW2ZE86</accession>
<feature type="coiled-coil region" evidence="7">
    <location>
        <begin position="839"/>
        <end position="866"/>
    </location>
</feature>
<reference evidence="9 10" key="1">
    <citation type="submission" date="2024-03" db="EMBL/GenBank/DDBJ databases">
        <title>The Acrasis kona genome and developmental transcriptomes reveal deep origins of eukaryotic multicellular pathways.</title>
        <authorList>
            <person name="Sheikh S."/>
            <person name="Fu C.-J."/>
            <person name="Brown M.W."/>
            <person name="Baldauf S.L."/>
        </authorList>
    </citation>
    <scope>NUCLEOTIDE SEQUENCE [LARGE SCALE GENOMIC DNA]</scope>
    <source>
        <strain evidence="9 10">ATCC MYA-3509</strain>
    </source>
</reference>
<dbReference type="InterPro" id="IPR027145">
    <property type="entry name" value="PWP2"/>
</dbReference>
<dbReference type="PANTHER" id="PTHR19858">
    <property type="entry name" value="WD40 REPEAT PROTEIN"/>
    <property type="match status" value="1"/>
</dbReference>
<comment type="similarity">
    <text evidence="2">Belongs to the WD repeat PWP2 family.</text>
</comment>
<evidence type="ECO:0000256" key="7">
    <source>
        <dbReference type="SAM" id="Coils"/>
    </source>
</evidence>
<dbReference type="PRINTS" id="PR00320">
    <property type="entry name" value="GPROTEINBRPT"/>
</dbReference>
<dbReference type="InterPro" id="IPR020472">
    <property type="entry name" value="WD40_PAC1"/>
</dbReference>
<evidence type="ECO:0000256" key="3">
    <source>
        <dbReference type="ARBA" id="ARBA00022574"/>
    </source>
</evidence>
<dbReference type="Proteomes" id="UP001431209">
    <property type="component" value="Unassembled WGS sequence"/>
</dbReference>
<dbReference type="PANTHER" id="PTHR19858:SF0">
    <property type="entry name" value="PERIODIC TRYPTOPHAN PROTEIN 2 HOMOLOG"/>
    <property type="match status" value="1"/>
</dbReference>
<feature type="repeat" description="WD" evidence="6">
    <location>
        <begin position="489"/>
        <end position="530"/>
    </location>
</feature>
<evidence type="ECO:0000256" key="6">
    <source>
        <dbReference type="PROSITE-ProRule" id="PRU00221"/>
    </source>
</evidence>
<evidence type="ECO:0000313" key="9">
    <source>
        <dbReference type="EMBL" id="KAL0488118.1"/>
    </source>
</evidence>
<dbReference type="InterPro" id="IPR036322">
    <property type="entry name" value="WD40_repeat_dom_sf"/>
</dbReference>
<feature type="domain" description="Small-subunit processome Utp12" evidence="8">
    <location>
        <begin position="713"/>
        <end position="833"/>
    </location>
</feature>
<keyword evidence="4" id="KW-0677">Repeat</keyword>
<dbReference type="GO" id="GO:0000028">
    <property type="term" value="P:ribosomal small subunit assembly"/>
    <property type="evidence" value="ECO:0007669"/>
    <property type="project" value="TreeGrafter"/>
</dbReference>
<dbReference type="Gene3D" id="2.130.10.10">
    <property type="entry name" value="YVTN repeat-like/Quinoprotein amine dehydrogenase"/>
    <property type="match status" value="3"/>
</dbReference>
<dbReference type="SMART" id="SM00320">
    <property type="entry name" value="WD40"/>
    <property type="match status" value="9"/>
</dbReference>
<comment type="subcellular location">
    <subcellularLocation>
        <location evidence="1">Nucleus</location>
        <location evidence="1">Nucleolus</location>
    </subcellularLocation>
</comment>
<dbReference type="InterPro" id="IPR001680">
    <property type="entry name" value="WD40_rpt"/>
</dbReference>
<dbReference type="InterPro" id="IPR007148">
    <property type="entry name" value="SSU_processome_Utp12"/>
</dbReference>
<dbReference type="PROSITE" id="PS00678">
    <property type="entry name" value="WD_REPEATS_1"/>
    <property type="match status" value="2"/>
</dbReference>
<evidence type="ECO:0000256" key="5">
    <source>
        <dbReference type="ARBA" id="ARBA00023242"/>
    </source>
</evidence>
<dbReference type="PROSITE" id="PS50294">
    <property type="entry name" value="WD_REPEATS_REGION"/>
    <property type="match status" value="2"/>
</dbReference>
<evidence type="ECO:0000256" key="4">
    <source>
        <dbReference type="ARBA" id="ARBA00022737"/>
    </source>
</evidence>
<evidence type="ECO:0000313" key="10">
    <source>
        <dbReference type="Proteomes" id="UP001431209"/>
    </source>
</evidence>
<dbReference type="AlphaFoldDB" id="A0AAW2ZE86"/>
<dbReference type="Pfam" id="PF04003">
    <property type="entry name" value="Utp12"/>
    <property type="match status" value="1"/>
</dbReference>
<dbReference type="GO" id="GO:0032040">
    <property type="term" value="C:small-subunit processome"/>
    <property type="evidence" value="ECO:0007669"/>
    <property type="project" value="TreeGrafter"/>
</dbReference>
<keyword evidence="7" id="KW-0175">Coiled coil</keyword>
<dbReference type="Pfam" id="PF00400">
    <property type="entry name" value="WD40"/>
    <property type="match status" value="2"/>
</dbReference>
<evidence type="ECO:0000256" key="1">
    <source>
        <dbReference type="ARBA" id="ARBA00004604"/>
    </source>
</evidence>
<dbReference type="SUPFAM" id="SSF50998">
    <property type="entry name" value="Quinoprotein alcohol dehydrogenase-like"/>
    <property type="match status" value="1"/>
</dbReference>
<keyword evidence="3 6" id="KW-0853">WD repeat</keyword>
<organism evidence="9 10">
    <name type="scientific">Acrasis kona</name>
    <dbReference type="NCBI Taxonomy" id="1008807"/>
    <lineage>
        <taxon>Eukaryota</taxon>
        <taxon>Discoba</taxon>
        <taxon>Heterolobosea</taxon>
        <taxon>Tetramitia</taxon>
        <taxon>Eutetramitia</taxon>
        <taxon>Acrasidae</taxon>
        <taxon>Acrasis</taxon>
    </lineage>
</organism>
<dbReference type="EMBL" id="JAOPGA020001408">
    <property type="protein sequence ID" value="KAL0488118.1"/>
    <property type="molecule type" value="Genomic_DNA"/>
</dbReference>
<dbReference type="SUPFAM" id="SSF50978">
    <property type="entry name" value="WD40 repeat-like"/>
    <property type="match status" value="1"/>
</dbReference>
<comment type="caution">
    <text evidence="9">The sequence shown here is derived from an EMBL/GenBank/DDBJ whole genome shotgun (WGS) entry which is preliminary data.</text>
</comment>
<keyword evidence="5" id="KW-0539">Nucleus</keyword>
<sequence>MNNDFTFSNLLGRIHTAGQVQFNHDGTTLLCAVGNRVTSCDLVNNTVRTTFHGHDLDIDTITLSHDGKLLIVASHTGDATFMSYPRGVVLRRTDIFYRKVSCIQLSEDSEYLAVVGSKFTIYKVEHNVTGTLSSKPVLVNHLEEAKYTCVDWIGSEFILVGTVDGTVYLHKLSIVDNIYQISNSHTIAGNQSPIVTVAFAAKNGRKNPGEFHAIDSSGQLYKWTFSPKTREWKSLQKQLPPTISAAFSNDKNILCIGTTTALIIYNLSTFERMQELKCGKVNSIAIKDWIGISTQEGDIMVWDHVSETYILRQNNHKACPSRVAYNETGTLLATSDLEGDIKLHDTMSSNTITTIHHGKPITGIVFSRPPGSRDSALFASSKDGTVRAYDLIRNKNFRTYVCPDATVPLDGVAVDPSGELVCAYGEHKIYLWNVQTRQLLDVLIAHTAPVTQIQFSNVQSTGRAVMASSSWDTTVRVWDIFDAKGGVEKLTHSTEVICFAFRPDGTELISSTMDGQLSIWDVLNNKQTGYIEAKRDIVTAGISGTGVTNLQRNATKYFTSLCYTADGTSIICGGQSQFLCMYNVEQRTLLRRFVLSTNISIDGVINMEYWYIPAQARGDGKSEVGSQIVPGAQSQLTPRIQVQQVTFSPTNQQFAVALNPEGVMLYNNSNGASGLQETFQPLDIDPSITPITIQEQLDQGNYGTALLMSIRLNESNIIANVFNNTPHKSMDLVLRSLPSNYLDRFIQFLSTQLETSNRLEFILLTIRSMLNCHGPYIQQQRIKASVVSGGGSAGNQHVNLQASLRALIRSFNDKQQSLSKIANENKYQLDFLSGFGKRKRDLIKEKQEMEGDAEEHREEMVKQTLNDSVYVNKNVLI</sequence>
<keyword evidence="10" id="KW-1185">Reference proteome</keyword>
<protein>
    <submittedName>
        <fullName evidence="9">Periodic tryptophan protein PWP2</fullName>
    </submittedName>
</protein>
<dbReference type="InterPro" id="IPR015943">
    <property type="entry name" value="WD40/YVTN_repeat-like_dom_sf"/>
</dbReference>